<dbReference type="Proteomes" id="UP001236652">
    <property type="component" value="Chromosome"/>
</dbReference>
<protein>
    <recommendedName>
        <fullName evidence="4">DUF4825 domain-containing protein</fullName>
    </recommendedName>
</protein>
<evidence type="ECO:0008006" key="4">
    <source>
        <dbReference type="Google" id="ProtNLM"/>
    </source>
</evidence>
<gene>
    <name evidence="2" type="ORF">QNI29_04020</name>
</gene>
<accession>A0ABY8V2L3</accession>
<evidence type="ECO:0000313" key="2">
    <source>
        <dbReference type="EMBL" id="WIF98830.1"/>
    </source>
</evidence>
<name>A0ABY8V2L3_9BACI</name>
<sequence>MSVDDKLKNLRKSMKETSLKDIDADETKTKQYVMNRKKKSFLMNGTKRFGQIGASLVGLAALMLFVVYMGTGNFNLTGGDQSGSTQEQDIEEHRYEMVVIHDKGELENKEWQHLYNKQPMETYMKETRVLADESMEARRLLASDPLPEGMYFPVAYVFDTENNQLIYRTDQLEDLKDFLPRLYQSPEVEVTKGDYELSGLSLGDSFEHVLEEKGEAHFYSPKSARAMPAAYYKENGKFVLSVMLDEDSRVRGLEFEVSYMSETDLPETMEEAHKLYGEPDHTQQVTCSEQDTCVIDQFGQMLIKYQSDSNQISVIEVSTDKLKKEILDSYKPIEENTFSAIYVKGPENGLDIERVFKNHRGLSLSETSTVATYKGPGDAEYYEHLEVLVGFDLKTHGEVLLLNDEGEVVLRTKDEKEVDEFLKNWEEK</sequence>
<keyword evidence="1" id="KW-1133">Transmembrane helix</keyword>
<reference evidence="2 3" key="1">
    <citation type="submission" date="2023-05" db="EMBL/GenBank/DDBJ databases">
        <title>Comparative genomics reveals the evidence of polycyclic aromatic hydrocarbons degradation in moderately halophilic genus Pontibacillus.</title>
        <authorList>
            <person name="Yang H."/>
            <person name="Qian Z."/>
        </authorList>
    </citation>
    <scope>NUCLEOTIDE SEQUENCE [LARGE SCALE GENOMIC DNA]</scope>
    <source>
        <strain evidence="3">HN14</strain>
    </source>
</reference>
<keyword evidence="1" id="KW-0472">Membrane</keyword>
<keyword evidence="1" id="KW-0812">Transmembrane</keyword>
<evidence type="ECO:0000313" key="3">
    <source>
        <dbReference type="Proteomes" id="UP001236652"/>
    </source>
</evidence>
<feature type="transmembrane region" description="Helical" evidence="1">
    <location>
        <begin position="49"/>
        <end position="70"/>
    </location>
</feature>
<keyword evidence="3" id="KW-1185">Reference proteome</keyword>
<proteinExistence type="predicted"/>
<evidence type="ECO:0000256" key="1">
    <source>
        <dbReference type="SAM" id="Phobius"/>
    </source>
</evidence>
<dbReference type="RefSeq" id="WP_231418597.1">
    <property type="nucleotide sequence ID" value="NZ_CP126446.1"/>
</dbReference>
<dbReference type="EMBL" id="CP126446">
    <property type="protein sequence ID" value="WIF98830.1"/>
    <property type="molecule type" value="Genomic_DNA"/>
</dbReference>
<organism evidence="2 3">
    <name type="scientific">Pontibacillus chungwhensis</name>
    <dbReference type="NCBI Taxonomy" id="265426"/>
    <lineage>
        <taxon>Bacteria</taxon>
        <taxon>Bacillati</taxon>
        <taxon>Bacillota</taxon>
        <taxon>Bacilli</taxon>
        <taxon>Bacillales</taxon>
        <taxon>Bacillaceae</taxon>
        <taxon>Pontibacillus</taxon>
    </lineage>
</organism>